<dbReference type="GO" id="GO:0070403">
    <property type="term" value="F:NAD+ binding"/>
    <property type="evidence" value="ECO:0007669"/>
    <property type="project" value="InterPro"/>
</dbReference>
<organism evidence="14 15">
    <name type="scientific">Stygiolobus caldivivus</name>
    <dbReference type="NCBI Taxonomy" id="2824673"/>
    <lineage>
        <taxon>Archaea</taxon>
        <taxon>Thermoproteota</taxon>
        <taxon>Thermoprotei</taxon>
        <taxon>Sulfolobales</taxon>
        <taxon>Sulfolobaceae</taxon>
        <taxon>Stygiolobus</taxon>
    </lineage>
</organism>
<proteinExistence type="predicted"/>
<protein>
    <submittedName>
        <fullName evidence="14">NAD-dependent epimerase</fullName>
    </submittedName>
</protein>
<gene>
    <name evidence="14" type="ORF">KN1_03650</name>
</gene>
<accession>A0A8D5U4Q7</accession>
<dbReference type="Pfam" id="PF01370">
    <property type="entry name" value="Epimerase"/>
    <property type="match status" value="1"/>
</dbReference>
<dbReference type="AlphaFoldDB" id="A0A8D5U4Q7"/>
<evidence type="ECO:0000256" key="9">
    <source>
        <dbReference type="ARBA" id="ARBA00023136"/>
    </source>
</evidence>
<dbReference type="Gene3D" id="3.40.50.720">
    <property type="entry name" value="NAD(P)-binding Rossmann-like Domain"/>
    <property type="match status" value="1"/>
</dbReference>
<dbReference type="GO" id="GO:0005737">
    <property type="term" value="C:cytoplasm"/>
    <property type="evidence" value="ECO:0007669"/>
    <property type="project" value="TreeGrafter"/>
</dbReference>
<evidence type="ECO:0000256" key="12">
    <source>
        <dbReference type="ARBA" id="ARBA00037859"/>
    </source>
</evidence>
<feature type="domain" description="NAD-dependent epimerase/dehydratase" evidence="13">
    <location>
        <begin position="3"/>
        <end position="236"/>
    </location>
</feature>
<evidence type="ECO:0000256" key="1">
    <source>
        <dbReference type="ARBA" id="ARBA00001911"/>
    </source>
</evidence>
<evidence type="ECO:0000256" key="8">
    <source>
        <dbReference type="ARBA" id="ARBA00023034"/>
    </source>
</evidence>
<evidence type="ECO:0000256" key="11">
    <source>
        <dbReference type="ARBA" id="ARBA00023239"/>
    </source>
</evidence>
<reference evidence="14 15" key="1">
    <citation type="submission" date="2021-04" db="EMBL/GenBank/DDBJ databases">
        <title>Complete genome sequence of Stygiolobus sp. KN-1.</title>
        <authorList>
            <person name="Nakamura K."/>
            <person name="Sakai H."/>
            <person name="Kurosawa N."/>
        </authorList>
    </citation>
    <scope>NUCLEOTIDE SEQUENCE [LARGE SCALE GENOMIC DNA]</scope>
    <source>
        <strain evidence="14 15">KN-1</strain>
    </source>
</reference>
<dbReference type="PANTHER" id="PTHR43078">
    <property type="entry name" value="UDP-GLUCURONIC ACID DECARBOXYLASE-RELATED"/>
    <property type="match status" value="1"/>
</dbReference>
<evidence type="ECO:0000256" key="3">
    <source>
        <dbReference type="ARBA" id="ARBA00022692"/>
    </source>
</evidence>
<evidence type="ECO:0000313" key="14">
    <source>
        <dbReference type="EMBL" id="BCU69068.1"/>
    </source>
</evidence>
<evidence type="ECO:0000256" key="7">
    <source>
        <dbReference type="ARBA" id="ARBA00023027"/>
    </source>
</evidence>
<keyword evidence="8" id="KW-0333">Golgi apparatus</keyword>
<dbReference type="InterPro" id="IPR044516">
    <property type="entry name" value="UXS-like"/>
</dbReference>
<evidence type="ECO:0000256" key="10">
    <source>
        <dbReference type="ARBA" id="ARBA00023180"/>
    </source>
</evidence>
<evidence type="ECO:0000256" key="4">
    <source>
        <dbReference type="ARBA" id="ARBA00022793"/>
    </source>
</evidence>
<dbReference type="PANTHER" id="PTHR43078:SF6">
    <property type="entry name" value="UDP-GLUCURONIC ACID DECARBOXYLASE 1"/>
    <property type="match status" value="1"/>
</dbReference>
<keyword evidence="3" id="KW-0812">Transmembrane</keyword>
<keyword evidence="6" id="KW-1133">Transmembrane helix</keyword>
<dbReference type="GO" id="GO:0042732">
    <property type="term" value="P:D-xylose metabolic process"/>
    <property type="evidence" value="ECO:0007669"/>
    <property type="project" value="InterPro"/>
</dbReference>
<keyword evidence="10" id="KW-0325">Glycoprotein</keyword>
<dbReference type="SUPFAM" id="SSF51735">
    <property type="entry name" value="NAD(P)-binding Rossmann-fold domains"/>
    <property type="match status" value="1"/>
</dbReference>
<keyword evidence="15" id="KW-1185">Reference proteome</keyword>
<evidence type="ECO:0000259" key="13">
    <source>
        <dbReference type="Pfam" id="PF01370"/>
    </source>
</evidence>
<keyword evidence="4" id="KW-0210">Decarboxylase</keyword>
<keyword evidence="7" id="KW-0520">NAD</keyword>
<dbReference type="Proteomes" id="UP000825123">
    <property type="component" value="Chromosome"/>
</dbReference>
<dbReference type="InterPro" id="IPR036291">
    <property type="entry name" value="NAD(P)-bd_dom_sf"/>
</dbReference>
<comment type="cofactor">
    <cofactor evidence="1">
        <name>NAD(+)</name>
        <dbReference type="ChEBI" id="CHEBI:57540"/>
    </cofactor>
</comment>
<dbReference type="InterPro" id="IPR001509">
    <property type="entry name" value="Epimerase_deHydtase"/>
</dbReference>
<dbReference type="FunFam" id="3.40.50.720:FF:000065">
    <property type="entry name" value="UDP-glucuronic acid decarboxylase 1"/>
    <property type="match status" value="1"/>
</dbReference>
<evidence type="ECO:0000256" key="2">
    <source>
        <dbReference type="ARBA" id="ARBA00004323"/>
    </source>
</evidence>
<evidence type="ECO:0000256" key="6">
    <source>
        <dbReference type="ARBA" id="ARBA00022989"/>
    </source>
</evidence>
<evidence type="ECO:0000256" key="5">
    <source>
        <dbReference type="ARBA" id="ARBA00022968"/>
    </source>
</evidence>
<dbReference type="EMBL" id="AP024597">
    <property type="protein sequence ID" value="BCU69068.1"/>
    <property type="molecule type" value="Genomic_DNA"/>
</dbReference>
<comment type="subcellular location">
    <subcellularLocation>
        <location evidence="2">Golgi apparatus membrane</location>
        <topology evidence="2">Single-pass type II membrane protein</topology>
    </subcellularLocation>
    <subcellularLocation>
        <location evidence="12">Golgi apparatus</location>
        <location evidence="12">Golgi stack membrane</location>
    </subcellularLocation>
</comment>
<dbReference type="KEGG" id="csty:KN1_03650"/>
<keyword evidence="9" id="KW-0472">Membrane</keyword>
<name>A0A8D5U4Q7_9CREN</name>
<dbReference type="RefSeq" id="WP_221289131.1">
    <property type="nucleotide sequence ID" value="NZ_AP024597.1"/>
</dbReference>
<keyword evidence="11" id="KW-0456">Lyase</keyword>
<dbReference type="GO" id="GO:0048040">
    <property type="term" value="F:UDP-glucuronate decarboxylase activity"/>
    <property type="evidence" value="ECO:0007669"/>
    <property type="project" value="TreeGrafter"/>
</dbReference>
<dbReference type="GeneID" id="66162115"/>
<sequence>MKILISGGAGFLGFHLTKALLEEGEEITIVDDLSTAKYFDIRRDVEFIKKKVEEFDTDKKYDIVIHLAARPSPEDYIQHPVDTALSNSLGTYRMLEIARKSNARFVYTSSSEVYGSASIIPTPETYWGYVNPIGIRSCYDESKRFSEALIMAYYRQYKLDTRIQRPFNVYGPGLREDGTYGRVVSRFIYQALKGEDLTVFGDGNQTRAFLYISDWVEATKKLIYKDELAGEVFNIGSDKETKIVDLAKMIIKLTDSKSKIKFLPPRPDDPPRRAADITRAKEKLDWYPQVSLEEGLKLTINWFKGVLQ</sequence>
<keyword evidence="5" id="KW-0735">Signal-anchor</keyword>
<evidence type="ECO:0000313" key="15">
    <source>
        <dbReference type="Proteomes" id="UP000825123"/>
    </source>
</evidence>